<dbReference type="KEGG" id="bcai:K788_0008170"/>
<evidence type="ECO:0000313" key="1">
    <source>
        <dbReference type="EMBL" id="ALL64632.1"/>
    </source>
</evidence>
<proteinExistence type="predicted"/>
<sequence>MFAPPPQATLNNERGRRRAKTISAAGALELASVVACRLEETGRGTWKVPCQRL</sequence>
<name>A0A0P0R8R4_9BURK</name>
<gene>
    <name evidence="1" type="ORF">K788_0008170</name>
</gene>
<dbReference type="AlphaFoldDB" id="A0A0P0R8R4"/>
<organism evidence="1 2">
    <name type="scientific">Paraburkholderia caribensis MBA4</name>
    <dbReference type="NCBI Taxonomy" id="1323664"/>
    <lineage>
        <taxon>Bacteria</taxon>
        <taxon>Pseudomonadati</taxon>
        <taxon>Pseudomonadota</taxon>
        <taxon>Betaproteobacteria</taxon>
        <taxon>Burkholderiales</taxon>
        <taxon>Burkholderiaceae</taxon>
        <taxon>Paraburkholderia</taxon>
    </lineage>
</organism>
<dbReference type="Proteomes" id="UP000019146">
    <property type="component" value="Chromosome 1"/>
</dbReference>
<evidence type="ECO:0000313" key="2">
    <source>
        <dbReference type="Proteomes" id="UP000019146"/>
    </source>
</evidence>
<dbReference type="EMBL" id="CP012746">
    <property type="protein sequence ID" value="ALL64632.1"/>
    <property type="molecule type" value="Genomic_DNA"/>
</dbReference>
<protein>
    <submittedName>
        <fullName evidence="1">Uncharacterized protein</fullName>
    </submittedName>
</protein>
<reference evidence="1 2" key="1">
    <citation type="journal article" date="2014" name="Genome Announc.">
        <title>Draft Genome Sequence of the Haloacid-Degrading Burkholderia caribensis Strain MBA4.</title>
        <authorList>
            <person name="Pan Y."/>
            <person name="Kong K.F."/>
            <person name="Tsang J.S."/>
        </authorList>
    </citation>
    <scope>NUCLEOTIDE SEQUENCE [LARGE SCALE GENOMIC DNA]</scope>
    <source>
        <strain evidence="1 2">MBA4</strain>
    </source>
</reference>
<accession>A0A0P0R8R4</accession>